<feature type="signal peptide" evidence="3">
    <location>
        <begin position="1"/>
        <end position="28"/>
    </location>
</feature>
<evidence type="ECO:0000313" key="4">
    <source>
        <dbReference type="EMBL" id="RKP15975.1"/>
    </source>
</evidence>
<dbReference type="PANTHER" id="PTHR13213:SF2">
    <property type="entry name" value="MYB-BINDING PROTEIN 1A"/>
    <property type="match status" value="1"/>
</dbReference>
<sequence length="192" mass="22505">LNSSRDAARLGFSLALTLLLEKMDFVPAEYVYYTQDGISEKNKGLKGQEEKEYYFARMFAVMVVLRARMIDRSENKKDVIEKSIKIVQETMKKKSYLMEWGCTILKDIINEYKVKVEPIYKEMAVEYSKNCSVDTLMVLLTLQRNFKGWDWKGILNNEWENEIITSAENVEKLSEILKESTKAHPRLHSTWL</sequence>
<evidence type="ECO:0000256" key="1">
    <source>
        <dbReference type="ARBA" id="ARBA00004123"/>
    </source>
</evidence>
<feature type="non-terminal residue" evidence="4">
    <location>
        <position position="1"/>
    </location>
</feature>
<organism evidence="4 5">
    <name type="scientific">Rozella allomycis (strain CSF55)</name>
    <dbReference type="NCBI Taxonomy" id="988480"/>
    <lineage>
        <taxon>Eukaryota</taxon>
        <taxon>Fungi</taxon>
        <taxon>Fungi incertae sedis</taxon>
        <taxon>Cryptomycota</taxon>
        <taxon>Cryptomycota incertae sedis</taxon>
        <taxon>Rozella</taxon>
    </lineage>
</organism>
<dbReference type="Pfam" id="PF04931">
    <property type="entry name" value="DNA_pol_phi"/>
    <property type="match status" value="1"/>
</dbReference>
<evidence type="ECO:0000256" key="2">
    <source>
        <dbReference type="ARBA" id="ARBA00023242"/>
    </source>
</evidence>
<protein>
    <submittedName>
        <fullName evidence="4">Uncharacterized protein</fullName>
    </submittedName>
</protein>
<comment type="subcellular location">
    <subcellularLocation>
        <location evidence="1">Nucleus</location>
    </subcellularLocation>
</comment>
<dbReference type="GO" id="GO:0005730">
    <property type="term" value="C:nucleolus"/>
    <property type="evidence" value="ECO:0007669"/>
    <property type="project" value="InterPro"/>
</dbReference>
<dbReference type="GO" id="GO:0006355">
    <property type="term" value="P:regulation of DNA-templated transcription"/>
    <property type="evidence" value="ECO:0007669"/>
    <property type="project" value="InterPro"/>
</dbReference>
<name>A0A4P9YA72_ROZAC</name>
<accession>A0A4P9YA72</accession>
<proteinExistence type="predicted"/>
<reference evidence="5" key="1">
    <citation type="journal article" date="2018" name="Nat. Microbiol.">
        <title>Leveraging single-cell genomics to expand the fungal tree of life.</title>
        <authorList>
            <person name="Ahrendt S.R."/>
            <person name="Quandt C.A."/>
            <person name="Ciobanu D."/>
            <person name="Clum A."/>
            <person name="Salamov A."/>
            <person name="Andreopoulos B."/>
            <person name="Cheng J.F."/>
            <person name="Woyke T."/>
            <person name="Pelin A."/>
            <person name="Henrissat B."/>
            <person name="Reynolds N.K."/>
            <person name="Benny G.L."/>
            <person name="Smith M.E."/>
            <person name="James T.Y."/>
            <person name="Grigoriev I.V."/>
        </authorList>
    </citation>
    <scope>NUCLEOTIDE SEQUENCE [LARGE SCALE GENOMIC DNA]</scope>
    <source>
        <strain evidence="5">CSF55</strain>
    </source>
</reference>
<gene>
    <name evidence="4" type="ORF">ROZALSC1DRAFT_25812</name>
</gene>
<evidence type="ECO:0000313" key="5">
    <source>
        <dbReference type="Proteomes" id="UP000281549"/>
    </source>
</evidence>
<dbReference type="EMBL" id="ML007221">
    <property type="protein sequence ID" value="RKP15975.1"/>
    <property type="molecule type" value="Genomic_DNA"/>
</dbReference>
<dbReference type="Proteomes" id="UP000281549">
    <property type="component" value="Unassembled WGS sequence"/>
</dbReference>
<keyword evidence="3" id="KW-0732">Signal</keyword>
<evidence type="ECO:0000256" key="3">
    <source>
        <dbReference type="SAM" id="SignalP"/>
    </source>
</evidence>
<dbReference type="InterPro" id="IPR007015">
    <property type="entry name" value="DNA_pol_V/MYBBP1A"/>
</dbReference>
<dbReference type="GO" id="GO:0003677">
    <property type="term" value="F:DNA binding"/>
    <property type="evidence" value="ECO:0007669"/>
    <property type="project" value="InterPro"/>
</dbReference>
<dbReference type="PANTHER" id="PTHR13213">
    <property type="entry name" value="MYB-BINDING PROTEIN 1A FAMILY MEMBER"/>
    <property type="match status" value="1"/>
</dbReference>
<feature type="chain" id="PRO_5020917294" evidence="3">
    <location>
        <begin position="29"/>
        <end position="192"/>
    </location>
</feature>
<dbReference type="AlphaFoldDB" id="A0A4P9YA72"/>
<keyword evidence="2" id="KW-0539">Nucleus</keyword>